<feature type="compositionally biased region" description="Polar residues" evidence="1">
    <location>
        <begin position="658"/>
        <end position="678"/>
    </location>
</feature>
<sequence>MNTHEFTQLASIQEQVQKLSESAARSRGRHHWVISIDSNFHECWSFLLIACTLYMLAVVPMDIAFEIGSIGALATLTLVMDMVFIADIIVNFLTTYRDPNTKEEVADLKRISRNYLQGYFTADMLGSIPDIALTQIAVATGAKLTFIKLLRTMKIFRLLSANETLTAIEKKLRLPAIFRVVKISVSFFIIIHFMACTFWFISCDSYFDTPSFENVCTAAPLEGALTPYARSFHFSMAVLTANPIGESISSLELFFESWCLLISIIINATIISSATSVLSSIDSLLHAKKRQVDALSEYMHRNKINPNLQKRIKMYIEYLWDIGQSQHNEQFIQGLPPKLKLELNLTLKQNLVSQCPLLRILPPRGVLYLVQNLVPVIVMPGEIISKQGDPATGMYFISRGTVDVVREETGLGNIYLVTLHEGSFFGDIEMVKGGAVPRWCSAVAAFFSELQMLSYQDFKALCNLFSEFGYLMKHLSYAEYFKLQRTLSSKKQKKVEQQEMVPIPEGVENEDDDEFLDHQKSISRRAFTFSSRNRGVSLSSRGRTLPGLSNSPASIHKNKSTSPSLKTAPKPLYATEQSKSVVKRPVSFKGAAMGVISANRLQRGMQQNNYRVAVTSARQRREGLGDTLHGISHSVASELVQSKRMESVGSVGNEWVTGPSSARPGTNSNHNSSSRIKL</sequence>
<dbReference type="Gene3D" id="2.60.120.10">
    <property type="entry name" value="Jelly Rolls"/>
    <property type="match status" value="1"/>
</dbReference>
<dbReference type="InterPro" id="IPR050818">
    <property type="entry name" value="KCNH_animal-type"/>
</dbReference>
<dbReference type="Gene3D" id="1.10.287.70">
    <property type="match status" value="1"/>
</dbReference>
<evidence type="ECO:0000256" key="2">
    <source>
        <dbReference type="SAM" id="Phobius"/>
    </source>
</evidence>
<protein>
    <recommendedName>
        <fullName evidence="3">Cyclic nucleotide-binding domain-containing protein</fullName>
    </recommendedName>
</protein>
<dbReference type="SUPFAM" id="SSF51206">
    <property type="entry name" value="cAMP-binding domain-like"/>
    <property type="match status" value="1"/>
</dbReference>
<dbReference type="InterPro" id="IPR018490">
    <property type="entry name" value="cNMP-bd_dom_sf"/>
</dbReference>
<evidence type="ECO:0000259" key="3">
    <source>
        <dbReference type="PROSITE" id="PS50042"/>
    </source>
</evidence>
<dbReference type="PANTHER" id="PTHR10217:SF435">
    <property type="entry name" value="POTASSIUM VOLTAGE-GATED CHANNEL PROTEIN EAG"/>
    <property type="match status" value="1"/>
</dbReference>
<evidence type="ECO:0000256" key="1">
    <source>
        <dbReference type="SAM" id="MobiDB-lite"/>
    </source>
</evidence>
<dbReference type="Pfam" id="PF00027">
    <property type="entry name" value="cNMP_binding"/>
    <property type="match status" value="1"/>
</dbReference>
<dbReference type="Gene3D" id="1.10.287.630">
    <property type="entry name" value="Helix hairpin bin"/>
    <property type="match status" value="1"/>
</dbReference>
<dbReference type="GO" id="GO:0042391">
    <property type="term" value="P:regulation of membrane potential"/>
    <property type="evidence" value="ECO:0007669"/>
    <property type="project" value="TreeGrafter"/>
</dbReference>
<feature type="transmembrane region" description="Helical" evidence="2">
    <location>
        <begin position="180"/>
        <end position="201"/>
    </location>
</feature>
<dbReference type="InterPro" id="IPR000595">
    <property type="entry name" value="cNMP-bd_dom"/>
</dbReference>
<keyword evidence="2" id="KW-0472">Membrane</keyword>
<dbReference type="SMART" id="SM00100">
    <property type="entry name" value="cNMP"/>
    <property type="match status" value="1"/>
</dbReference>
<dbReference type="GO" id="GO:0005249">
    <property type="term" value="F:voltage-gated potassium channel activity"/>
    <property type="evidence" value="ECO:0007669"/>
    <property type="project" value="TreeGrafter"/>
</dbReference>
<keyword evidence="2" id="KW-0812">Transmembrane</keyword>
<proteinExistence type="predicted"/>
<accession>A0A7S4DBZ5</accession>
<dbReference type="PROSITE" id="PS50042">
    <property type="entry name" value="CNMP_BINDING_3"/>
    <property type="match status" value="1"/>
</dbReference>
<feature type="compositionally biased region" description="Polar residues" evidence="1">
    <location>
        <begin position="536"/>
        <end position="553"/>
    </location>
</feature>
<feature type="region of interest" description="Disordered" evidence="1">
    <location>
        <begin position="536"/>
        <end position="569"/>
    </location>
</feature>
<organism evidence="4">
    <name type="scientific">Heterosigma akashiwo</name>
    <name type="common">Chromophytic alga</name>
    <name type="synonym">Heterosigma carterae</name>
    <dbReference type="NCBI Taxonomy" id="2829"/>
    <lineage>
        <taxon>Eukaryota</taxon>
        <taxon>Sar</taxon>
        <taxon>Stramenopiles</taxon>
        <taxon>Ochrophyta</taxon>
        <taxon>Raphidophyceae</taxon>
        <taxon>Chattonellales</taxon>
        <taxon>Chattonellaceae</taxon>
        <taxon>Heterosigma</taxon>
    </lineage>
</organism>
<dbReference type="AlphaFoldDB" id="A0A7S4DBZ5"/>
<dbReference type="GO" id="GO:0005886">
    <property type="term" value="C:plasma membrane"/>
    <property type="evidence" value="ECO:0007669"/>
    <property type="project" value="TreeGrafter"/>
</dbReference>
<keyword evidence="2" id="KW-1133">Transmembrane helix</keyword>
<feature type="domain" description="Cyclic nucleotide-binding" evidence="3">
    <location>
        <begin position="357"/>
        <end position="461"/>
    </location>
</feature>
<dbReference type="InterPro" id="IPR014710">
    <property type="entry name" value="RmlC-like_jellyroll"/>
</dbReference>
<dbReference type="CDD" id="cd00038">
    <property type="entry name" value="CAP_ED"/>
    <property type="match status" value="1"/>
</dbReference>
<name>A0A7S4DBZ5_HETAK</name>
<dbReference type="EMBL" id="HBIU01043092">
    <property type="protein sequence ID" value="CAE0640659.1"/>
    <property type="molecule type" value="Transcribed_RNA"/>
</dbReference>
<dbReference type="PANTHER" id="PTHR10217">
    <property type="entry name" value="VOLTAGE AND LIGAND GATED POTASSIUM CHANNEL"/>
    <property type="match status" value="1"/>
</dbReference>
<gene>
    <name evidence="4" type="ORF">HAKA00212_LOCUS19480</name>
</gene>
<feature type="transmembrane region" description="Helical" evidence="2">
    <location>
        <begin position="44"/>
        <end position="65"/>
    </location>
</feature>
<feature type="transmembrane region" description="Helical" evidence="2">
    <location>
        <begin position="72"/>
        <end position="93"/>
    </location>
</feature>
<dbReference type="SUPFAM" id="SSF81324">
    <property type="entry name" value="Voltage-gated potassium channels"/>
    <property type="match status" value="1"/>
</dbReference>
<feature type="region of interest" description="Disordered" evidence="1">
    <location>
        <begin position="649"/>
        <end position="678"/>
    </location>
</feature>
<evidence type="ECO:0000313" key="4">
    <source>
        <dbReference type="EMBL" id="CAE0640659.1"/>
    </source>
</evidence>
<reference evidence="4" key="1">
    <citation type="submission" date="2021-01" db="EMBL/GenBank/DDBJ databases">
        <authorList>
            <person name="Corre E."/>
            <person name="Pelletier E."/>
            <person name="Niang G."/>
            <person name="Scheremetjew M."/>
            <person name="Finn R."/>
            <person name="Kale V."/>
            <person name="Holt S."/>
            <person name="Cochrane G."/>
            <person name="Meng A."/>
            <person name="Brown T."/>
            <person name="Cohen L."/>
        </authorList>
    </citation>
    <scope>NUCLEOTIDE SEQUENCE</scope>
    <source>
        <strain evidence="4">CCMP3107</strain>
    </source>
</reference>